<comment type="similarity">
    <text evidence="3">Belongs to the pyruvate kinase family.</text>
</comment>
<keyword evidence="12 14" id="KW-0670">Pyruvate</keyword>
<dbReference type="SUPFAM" id="SSF51621">
    <property type="entry name" value="Phosphoenolpyruvate/pyruvate domain"/>
    <property type="match status" value="1"/>
</dbReference>
<dbReference type="Gene3D" id="2.40.33.10">
    <property type="entry name" value="PK beta-barrel domain-like"/>
    <property type="match status" value="1"/>
</dbReference>
<dbReference type="InterPro" id="IPR015806">
    <property type="entry name" value="Pyrv_Knase_insert_dom_sf"/>
</dbReference>
<evidence type="ECO:0000313" key="14">
    <source>
        <dbReference type="EMBL" id="KAG9396367.1"/>
    </source>
</evidence>
<keyword evidence="15" id="KW-1185">Reference proteome</keyword>
<dbReference type="GO" id="GO:0000287">
    <property type="term" value="F:magnesium ion binding"/>
    <property type="evidence" value="ECO:0007669"/>
    <property type="project" value="InterPro"/>
</dbReference>
<reference evidence="14" key="1">
    <citation type="submission" date="2021-05" db="EMBL/GenBank/DDBJ databases">
        <title>A free-living protist that lacks canonical eukaryotic 1 DNA replication and segregation systems.</title>
        <authorList>
            <person name="Salas-Leiva D.E."/>
            <person name="Tromer E.C."/>
            <person name="Curtis B.A."/>
            <person name="Jerlstrom-Hultqvist J."/>
            <person name="Kolisko M."/>
            <person name="Yi Z."/>
            <person name="Salas-Leiva J.S."/>
            <person name="Gallot-Lavallee L."/>
            <person name="Kops G.J.P.L."/>
            <person name="Archibald J.M."/>
            <person name="Simpson A.G.B."/>
            <person name="Roger A.J."/>
        </authorList>
    </citation>
    <scope>NUCLEOTIDE SEQUENCE</scope>
    <source>
        <strain evidence="14">BICM</strain>
    </source>
</reference>
<accession>A0A8J6E5V7</accession>
<dbReference type="GO" id="GO:0005524">
    <property type="term" value="F:ATP binding"/>
    <property type="evidence" value="ECO:0007669"/>
    <property type="project" value="UniProtKB-KW"/>
</dbReference>
<evidence type="ECO:0000256" key="8">
    <source>
        <dbReference type="ARBA" id="ARBA00022777"/>
    </source>
</evidence>
<dbReference type="EC" id="2.7.1.40" evidence="4"/>
<evidence type="ECO:0000256" key="5">
    <source>
        <dbReference type="ARBA" id="ARBA00022679"/>
    </source>
</evidence>
<protein>
    <recommendedName>
        <fullName evidence="4">pyruvate kinase</fullName>
        <ecNumber evidence="4">2.7.1.40</ecNumber>
    </recommendedName>
</protein>
<evidence type="ECO:0000256" key="4">
    <source>
        <dbReference type="ARBA" id="ARBA00012142"/>
    </source>
</evidence>
<evidence type="ECO:0000256" key="11">
    <source>
        <dbReference type="ARBA" id="ARBA00023152"/>
    </source>
</evidence>
<keyword evidence="11" id="KW-0324">Glycolysis</keyword>
<sequence>MGEASIIATCRALDQVKTFIEQGVVSPRLCIRINSSHMDVESVIQFVAGYDDLFSAGAHPPLYIDLQGGKFRLTSEQPVMSVQEGTQLFIGLAPKQGTPTALIDGFTLRALQSMQPEQIGIHDGKVIVDVLETTDTGFLGTVRAATGKLMPRKGINVPGRNIKLTELSSKDATIVQRASAKPYVRFALSFVSTVEEVASLRAHSLQDTVFVAGKVEHAMTPADLTALESVVDEWWVCRGDLGVQLGHLGMAKFVHDFTATVPRRKRTIIAGEVVQTAVGQKFPSRGEMCHLYECMAAGYAGMVLSDETAFGKFPSEIVTWCGKFLGDFEKEI</sequence>
<dbReference type="InterPro" id="IPR015793">
    <property type="entry name" value="Pyrv_Knase_brl"/>
</dbReference>
<evidence type="ECO:0000256" key="7">
    <source>
        <dbReference type="ARBA" id="ARBA00022741"/>
    </source>
</evidence>
<keyword evidence="5" id="KW-0808">Transferase</keyword>
<evidence type="ECO:0000256" key="10">
    <source>
        <dbReference type="ARBA" id="ARBA00022842"/>
    </source>
</evidence>
<evidence type="ECO:0000256" key="2">
    <source>
        <dbReference type="ARBA" id="ARBA00004997"/>
    </source>
</evidence>
<keyword evidence="8 14" id="KW-0418">Kinase</keyword>
<dbReference type="SUPFAM" id="SSF50800">
    <property type="entry name" value="PK beta-barrel domain-like"/>
    <property type="match status" value="1"/>
</dbReference>
<keyword evidence="6" id="KW-0479">Metal-binding</keyword>
<dbReference type="Proteomes" id="UP000717585">
    <property type="component" value="Unassembled WGS sequence"/>
</dbReference>
<dbReference type="GO" id="GO:0016301">
    <property type="term" value="F:kinase activity"/>
    <property type="evidence" value="ECO:0007669"/>
    <property type="project" value="UniProtKB-KW"/>
</dbReference>
<dbReference type="PANTHER" id="PTHR11817">
    <property type="entry name" value="PYRUVATE KINASE"/>
    <property type="match status" value="1"/>
</dbReference>
<dbReference type="InterPro" id="IPR040442">
    <property type="entry name" value="Pyrv_kinase-like_dom_sf"/>
</dbReference>
<dbReference type="EMBL" id="JAHDYR010000006">
    <property type="protein sequence ID" value="KAG9396367.1"/>
    <property type="molecule type" value="Genomic_DNA"/>
</dbReference>
<comment type="pathway">
    <text evidence="2">Carbohydrate degradation; glycolysis; pyruvate from D-glyceraldehyde 3-phosphate: step 5/5.</text>
</comment>
<keyword evidence="7" id="KW-0547">Nucleotide-binding</keyword>
<dbReference type="InterPro" id="IPR001697">
    <property type="entry name" value="Pyr_Knase"/>
</dbReference>
<dbReference type="UniPathway" id="UPA00109">
    <property type="reaction ID" value="UER00188"/>
</dbReference>
<evidence type="ECO:0000256" key="6">
    <source>
        <dbReference type="ARBA" id="ARBA00022723"/>
    </source>
</evidence>
<dbReference type="InterPro" id="IPR011037">
    <property type="entry name" value="Pyrv_Knase-like_insert_dom_sf"/>
</dbReference>
<feature type="domain" description="Pyruvate kinase barrel" evidence="13">
    <location>
        <begin position="12"/>
        <end position="318"/>
    </location>
</feature>
<dbReference type="AlphaFoldDB" id="A0A8J6E5V7"/>
<keyword evidence="9" id="KW-0067">ATP-binding</keyword>
<dbReference type="Gene3D" id="3.20.20.60">
    <property type="entry name" value="Phosphoenolpyruvate-binding domains"/>
    <property type="match status" value="1"/>
</dbReference>
<dbReference type="GO" id="GO:0030955">
    <property type="term" value="F:potassium ion binding"/>
    <property type="evidence" value="ECO:0007669"/>
    <property type="project" value="InterPro"/>
</dbReference>
<proteinExistence type="inferred from homology"/>
<dbReference type="GO" id="GO:0004743">
    <property type="term" value="F:pyruvate kinase activity"/>
    <property type="evidence" value="ECO:0007669"/>
    <property type="project" value="UniProtKB-EC"/>
</dbReference>
<evidence type="ECO:0000256" key="1">
    <source>
        <dbReference type="ARBA" id="ARBA00001958"/>
    </source>
</evidence>
<dbReference type="Pfam" id="PF00224">
    <property type="entry name" value="PK"/>
    <property type="match status" value="1"/>
</dbReference>
<comment type="caution">
    <text evidence="14">The sequence shown here is derived from an EMBL/GenBank/DDBJ whole genome shotgun (WGS) entry which is preliminary data.</text>
</comment>
<comment type="cofactor">
    <cofactor evidence="1">
        <name>K(+)</name>
        <dbReference type="ChEBI" id="CHEBI:29103"/>
    </cofactor>
</comment>
<evidence type="ECO:0000259" key="13">
    <source>
        <dbReference type="Pfam" id="PF00224"/>
    </source>
</evidence>
<evidence type="ECO:0000313" key="15">
    <source>
        <dbReference type="Proteomes" id="UP000717585"/>
    </source>
</evidence>
<evidence type="ECO:0000256" key="3">
    <source>
        <dbReference type="ARBA" id="ARBA00008663"/>
    </source>
</evidence>
<evidence type="ECO:0000256" key="9">
    <source>
        <dbReference type="ARBA" id="ARBA00022840"/>
    </source>
</evidence>
<dbReference type="OrthoDB" id="108365at2759"/>
<dbReference type="InterPro" id="IPR015813">
    <property type="entry name" value="Pyrv/PenolPyrv_kinase-like_dom"/>
</dbReference>
<organism evidence="14 15">
    <name type="scientific">Carpediemonas membranifera</name>
    <dbReference type="NCBI Taxonomy" id="201153"/>
    <lineage>
        <taxon>Eukaryota</taxon>
        <taxon>Metamonada</taxon>
        <taxon>Carpediemonas-like organisms</taxon>
        <taxon>Carpediemonas</taxon>
    </lineage>
</organism>
<gene>
    <name evidence="14" type="ORF">J8273_2098</name>
</gene>
<name>A0A8J6E5V7_9EUKA</name>
<keyword evidence="10" id="KW-0460">Magnesium</keyword>
<evidence type="ECO:0000256" key="12">
    <source>
        <dbReference type="ARBA" id="ARBA00023317"/>
    </source>
</evidence>